<accession>A0A9X2F8L1</accession>
<proteinExistence type="inferred from homology"/>
<dbReference type="PANTHER" id="PTHR34873">
    <property type="entry name" value="SSR1766 PROTEIN"/>
    <property type="match status" value="1"/>
</dbReference>
<dbReference type="GO" id="GO:0003729">
    <property type="term" value="F:mRNA binding"/>
    <property type="evidence" value="ECO:0007669"/>
    <property type="project" value="InterPro"/>
</dbReference>
<evidence type="ECO:0000313" key="8">
    <source>
        <dbReference type="EMBL" id="MCO4294346.1"/>
    </source>
</evidence>
<keyword evidence="3" id="KW-0540">Nuclease</keyword>
<evidence type="ECO:0000256" key="2">
    <source>
        <dbReference type="ARBA" id="ARBA00022649"/>
    </source>
</evidence>
<gene>
    <name evidence="8" type="ORF">NF867_15905</name>
</gene>
<evidence type="ECO:0000256" key="4">
    <source>
        <dbReference type="ARBA" id="ARBA00022759"/>
    </source>
</evidence>
<dbReference type="Gene3D" id="3.30.920.30">
    <property type="entry name" value="Hypothetical protein"/>
    <property type="match status" value="1"/>
</dbReference>
<evidence type="ECO:0000256" key="7">
    <source>
        <dbReference type="ARBA" id="ARBA00023016"/>
    </source>
</evidence>
<keyword evidence="7" id="KW-0346">Stress response</keyword>
<dbReference type="SUPFAM" id="SSF54786">
    <property type="entry name" value="YcfA/nrd intein domain"/>
    <property type="match status" value="1"/>
</dbReference>
<keyword evidence="5" id="KW-0378">Hydrolase</keyword>
<evidence type="ECO:0000256" key="3">
    <source>
        <dbReference type="ARBA" id="ARBA00022722"/>
    </source>
</evidence>
<dbReference type="RefSeq" id="WP_252589381.1">
    <property type="nucleotide sequence ID" value="NZ_JAMWYS010000056.1"/>
</dbReference>
<dbReference type="GO" id="GO:0016787">
    <property type="term" value="F:hydrolase activity"/>
    <property type="evidence" value="ECO:0007669"/>
    <property type="project" value="UniProtKB-KW"/>
</dbReference>
<reference evidence="8" key="1">
    <citation type="submission" date="2022-06" db="EMBL/GenBank/DDBJ databases">
        <title>Solitalea sp. MAHUQ-68 isolated from rhizospheric soil.</title>
        <authorList>
            <person name="Huq M.A."/>
        </authorList>
    </citation>
    <scope>NUCLEOTIDE SEQUENCE</scope>
    <source>
        <strain evidence="8">MAHUQ-68</strain>
    </source>
</reference>
<sequence>MSNTPSLTSKEIIKILLRKGFILERTKGSHQLFFHPDSKRRVIVPMHNRDLPKGTFYSILKQAGISKEELT</sequence>
<dbReference type="InterPro" id="IPR012933">
    <property type="entry name" value="HicA_mRNA_interferase"/>
</dbReference>
<dbReference type="Pfam" id="PF07927">
    <property type="entry name" value="HicA_toxin"/>
    <property type="match status" value="1"/>
</dbReference>
<keyword evidence="9" id="KW-1185">Reference proteome</keyword>
<evidence type="ECO:0000313" key="9">
    <source>
        <dbReference type="Proteomes" id="UP001155182"/>
    </source>
</evidence>
<dbReference type="InterPro" id="IPR038570">
    <property type="entry name" value="HicA_sf"/>
</dbReference>
<evidence type="ECO:0000256" key="5">
    <source>
        <dbReference type="ARBA" id="ARBA00022801"/>
    </source>
</evidence>
<evidence type="ECO:0000256" key="1">
    <source>
        <dbReference type="ARBA" id="ARBA00006620"/>
    </source>
</evidence>
<comment type="similarity">
    <text evidence="1">Belongs to the HicA mRNA interferase family.</text>
</comment>
<dbReference type="AlphaFoldDB" id="A0A9X2F8L1"/>
<organism evidence="8 9">
    <name type="scientific">Solitalea agri</name>
    <dbReference type="NCBI Taxonomy" id="2953739"/>
    <lineage>
        <taxon>Bacteria</taxon>
        <taxon>Pseudomonadati</taxon>
        <taxon>Bacteroidota</taxon>
        <taxon>Sphingobacteriia</taxon>
        <taxon>Sphingobacteriales</taxon>
        <taxon>Sphingobacteriaceae</taxon>
        <taxon>Solitalea</taxon>
    </lineage>
</organism>
<comment type="caution">
    <text evidence="8">The sequence shown here is derived from an EMBL/GenBank/DDBJ whole genome shotgun (WGS) entry which is preliminary data.</text>
</comment>
<keyword evidence="4" id="KW-0255">Endonuclease</keyword>
<dbReference type="Proteomes" id="UP001155182">
    <property type="component" value="Unassembled WGS sequence"/>
</dbReference>
<dbReference type="PANTHER" id="PTHR34873:SF3">
    <property type="entry name" value="ADDICTION MODULE TOXIN, HICA FAMILY"/>
    <property type="match status" value="1"/>
</dbReference>
<dbReference type="GO" id="GO:0004519">
    <property type="term" value="F:endonuclease activity"/>
    <property type="evidence" value="ECO:0007669"/>
    <property type="project" value="UniProtKB-KW"/>
</dbReference>
<keyword evidence="2" id="KW-1277">Toxin-antitoxin system</keyword>
<keyword evidence="6" id="KW-0694">RNA-binding</keyword>
<name>A0A9X2F8L1_9SPHI</name>
<protein>
    <submittedName>
        <fullName evidence="8">Type II toxin-antitoxin system HicA family toxin</fullName>
    </submittedName>
</protein>
<evidence type="ECO:0000256" key="6">
    <source>
        <dbReference type="ARBA" id="ARBA00022884"/>
    </source>
</evidence>
<dbReference type="EMBL" id="JAMWYS010000056">
    <property type="protein sequence ID" value="MCO4294346.1"/>
    <property type="molecule type" value="Genomic_DNA"/>
</dbReference>